<sequence length="188" mass="19015">MLIALTLFAALAYPITAAKISISIGSLAFTPDTVTAAVGDIIEFNFFPINNSAIMSDFSTPCTPAKVGGFNSGFYATDNGQNKNAFQIVVNTTEPMFIYCGFPSHCKNGMAAVVNPGNGQTLEAYRLAAEKVKDTVVPDGVFGGQAVAASGGSSTPPASNPSGPKANGAASVGVSAVGVLAAVVITML</sequence>
<dbReference type="InterPro" id="IPR052953">
    <property type="entry name" value="Ser-rich/MCO-related"/>
</dbReference>
<dbReference type="PANTHER" id="PTHR34883">
    <property type="entry name" value="SERINE-RICH PROTEIN, PUTATIVE-RELATED-RELATED"/>
    <property type="match status" value="1"/>
</dbReference>
<dbReference type="SUPFAM" id="SSF49503">
    <property type="entry name" value="Cupredoxins"/>
    <property type="match status" value="1"/>
</dbReference>
<dbReference type="CDD" id="cd00920">
    <property type="entry name" value="Cupredoxin"/>
    <property type="match status" value="1"/>
</dbReference>
<organism evidence="3 4">
    <name type="scientific">Lasiosphaeria hispida</name>
    <dbReference type="NCBI Taxonomy" id="260671"/>
    <lineage>
        <taxon>Eukaryota</taxon>
        <taxon>Fungi</taxon>
        <taxon>Dikarya</taxon>
        <taxon>Ascomycota</taxon>
        <taxon>Pezizomycotina</taxon>
        <taxon>Sordariomycetes</taxon>
        <taxon>Sordariomycetidae</taxon>
        <taxon>Sordariales</taxon>
        <taxon>Lasiosphaeriaceae</taxon>
        <taxon>Lasiosphaeria</taxon>
    </lineage>
</organism>
<reference evidence="3" key="1">
    <citation type="journal article" date="2023" name="Mol. Phylogenet. Evol.">
        <title>Genome-scale phylogeny and comparative genomics of the fungal order Sordariales.</title>
        <authorList>
            <person name="Hensen N."/>
            <person name="Bonometti L."/>
            <person name="Westerberg I."/>
            <person name="Brannstrom I.O."/>
            <person name="Guillou S."/>
            <person name="Cros-Aarteil S."/>
            <person name="Calhoun S."/>
            <person name="Haridas S."/>
            <person name="Kuo A."/>
            <person name="Mondo S."/>
            <person name="Pangilinan J."/>
            <person name="Riley R."/>
            <person name="LaButti K."/>
            <person name="Andreopoulos B."/>
            <person name="Lipzen A."/>
            <person name="Chen C."/>
            <person name="Yan M."/>
            <person name="Daum C."/>
            <person name="Ng V."/>
            <person name="Clum A."/>
            <person name="Steindorff A."/>
            <person name="Ohm R.A."/>
            <person name="Martin F."/>
            <person name="Silar P."/>
            <person name="Natvig D.O."/>
            <person name="Lalanne C."/>
            <person name="Gautier V."/>
            <person name="Ament-Velasquez S.L."/>
            <person name="Kruys A."/>
            <person name="Hutchinson M.I."/>
            <person name="Powell A.J."/>
            <person name="Barry K."/>
            <person name="Miller A.N."/>
            <person name="Grigoriev I.V."/>
            <person name="Debuchy R."/>
            <person name="Gladieux P."/>
            <person name="Hiltunen Thoren M."/>
            <person name="Johannesson H."/>
        </authorList>
    </citation>
    <scope>NUCLEOTIDE SEQUENCE</scope>
    <source>
        <strain evidence="3">CBS 955.72</strain>
    </source>
</reference>
<evidence type="ECO:0000256" key="1">
    <source>
        <dbReference type="SAM" id="MobiDB-lite"/>
    </source>
</evidence>
<gene>
    <name evidence="3" type="ORF">B0T25DRAFT_586491</name>
</gene>
<reference evidence="3" key="2">
    <citation type="submission" date="2023-06" db="EMBL/GenBank/DDBJ databases">
        <authorList>
            <consortium name="Lawrence Berkeley National Laboratory"/>
            <person name="Haridas S."/>
            <person name="Hensen N."/>
            <person name="Bonometti L."/>
            <person name="Westerberg I."/>
            <person name="Brannstrom I.O."/>
            <person name="Guillou S."/>
            <person name="Cros-Aarteil S."/>
            <person name="Calhoun S."/>
            <person name="Kuo A."/>
            <person name="Mondo S."/>
            <person name="Pangilinan J."/>
            <person name="Riley R."/>
            <person name="Labutti K."/>
            <person name="Andreopoulos B."/>
            <person name="Lipzen A."/>
            <person name="Chen C."/>
            <person name="Yanf M."/>
            <person name="Daum C."/>
            <person name="Ng V."/>
            <person name="Clum A."/>
            <person name="Steindorff A."/>
            <person name="Ohm R."/>
            <person name="Martin F."/>
            <person name="Silar P."/>
            <person name="Natvig D."/>
            <person name="Lalanne C."/>
            <person name="Gautier V."/>
            <person name="Ament-Velasquez S.L."/>
            <person name="Kruys A."/>
            <person name="Hutchinson M.I."/>
            <person name="Powell A.J."/>
            <person name="Barry K."/>
            <person name="Miller A.N."/>
            <person name="Grigoriev I.V."/>
            <person name="Debuchy R."/>
            <person name="Gladieux P."/>
            <person name="Thoren M.H."/>
            <person name="Johannesson H."/>
        </authorList>
    </citation>
    <scope>NUCLEOTIDE SEQUENCE</scope>
    <source>
        <strain evidence="3">CBS 955.72</strain>
    </source>
</reference>
<dbReference type="EMBL" id="JAUIQD010000009">
    <property type="protein sequence ID" value="KAK3339963.1"/>
    <property type="molecule type" value="Genomic_DNA"/>
</dbReference>
<dbReference type="AlphaFoldDB" id="A0AAJ0M7W9"/>
<evidence type="ECO:0000313" key="3">
    <source>
        <dbReference type="EMBL" id="KAK3339963.1"/>
    </source>
</evidence>
<accession>A0AAJ0M7W9</accession>
<evidence type="ECO:0000256" key="2">
    <source>
        <dbReference type="SAM" id="SignalP"/>
    </source>
</evidence>
<comment type="caution">
    <text evidence="3">The sequence shown here is derived from an EMBL/GenBank/DDBJ whole genome shotgun (WGS) entry which is preliminary data.</text>
</comment>
<feature type="region of interest" description="Disordered" evidence="1">
    <location>
        <begin position="148"/>
        <end position="167"/>
    </location>
</feature>
<protein>
    <submittedName>
        <fullName evidence="3">Extracellular serine-rich protein</fullName>
    </submittedName>
</protein>
<proteinExistence type="predicted"/>
<dbReference type="Proteomes" id="UP001275084">
    <property type="component" value="Unassembled WGS sequence"/>
</dbReference>
<feature type="chain" id="PRO_5042534224" evidence="2">
    <location>
        <begin position="18"/>
        <end position="188"/>
    </location>
</feature>
<dbReference type="InterPro" id="IPR008972">
    <property type="entry name" value="Cupredoxin"/>
</dbReference>
<feature type="signal peptide" evidence="2">
    <location>
        <begin position="1"/>
        <end position="17"/>
    </location>
</feature>
<evidence type="ECO:0000313" key="4">
    <source>
        <dbReference type="Proteomes" id="UP001275084"/>
    </source>
</evidence>
<keyword evidence="4" id="KW-1185">Reference proteome</keyword>
<dbReference type="PANTHER" id="PTHR34883:SF17">
    <property type="entry name" value="CUPREDOXIN"/>
    <property type="match status" value="1"/>
</dbReference>
<dbReference type="Gene3D" id="2.60.40.420">
    <property type="entry name" value="Cupredoxins - blue copper proteins"/>
    <property type="match status" value="1"/>
</dbReference>
<keyword evidence="2" id="KW-0732">Signal</keyword>
<name>A0AAJ0M7W9_9PEZI</name>